<dbReference type="GO" id="GO:0050661">
    <property type="term" value="F:NADP binding"/>
    <property type="evidence" value="ECO:0007669"/>
    <property type="project" value="UniProtKB-UniRule"/>
</dbReference>
<dbReference type="GO" id="GO:0050660">
    <property type="term" value="F:flavin adenine dinucleotide binding"/>
    <property type="evidence" value="ECO:0007669"/>
    <property type="project" value="UniProtKB-UniRule"/>
</dbReference>
<dbReference type="RefSeq" id="WP_008991016.1">
    <property type="nucleotide sequence ID" value="NZ_AMSG01000005.1"/>
</dbReference>
<dbReference type="InterPro" id="IPR012744">
    <property type="entry name" value="Nitri_red_NirB"/>
</dbReference>
<keyword evidence="12 16" id="KW-0411">Iron-sulfur</keyword>
<dbReference type="GO" id="GO:0042128">
    <property type="term" value="P:nitrate assimilation"/>
    <property type="evidence" value="ECO:0007669"/>
    <property type="project" value="UniProtKB-UniRule"/>
</dbReference>
<dbReference type="PANTHER" id="PTHR43809:SF1">
    <property type="entry name" value="NITRITE REDUCTASE (NADH) LARGE SUBUNIT"/>
    <property type="match status" value="1"/>
</dbReference>
<dbReference type="GO" id="GO:0051537">
    <property type="term" value="F:2 iron, 2 sulfur cluster binding"/>
    <property type="evidence" value="ECO:0007669"/>
    <property type="project" value="UniProtKB-KW"/>
</dbReference>
<comment type="cofactor">
    <cofactor evidence="16">
        <name>[4Fe-4S] cluster</name>
        <dbReference type="ChEBI" id="CHEBI:49883"/>
    </cofactor>
    <text evidence="16">Binds 1 [4Fe-4S] cluster per subunit.</text>
</comment>
<dbReference type="Gene3D" id="3.50.50.60">
    <property type="entry name" value="FAD/NAD(P)-binding domain"/>
    <property type="match status" value="2"/>
</dbReference>
<dbReference type="Gene3D" id="3.30.390.30">
    <property type="match status" value="1"/>
</dbReference>
<dbReference type="PATRIC" id="fig|555500.3.peg.1184"/>
<feature type="domain" description="BFD-like [2Fe-2S]-binding" evidence="19">
    <location>
        <begin position="427"/>
        <end position="474"/>
    </location>
</feature>
<evidence type="ECO:0000256" key="9">
    <source>
        <dbReference type="ARBA" id="ARBA00022827"/>
    </source>
</evidence>
<dbReference type="InterPro" id="IPR036188">
    <property type="entry name" value="FAD/NAD-bd_sf"/>
</dbReference>
<dbReference type="GO" id="GO:0051539">
    <property type="term" value="F:4 iron, 4 sulfur cluster binding"/>
    <property type="evidence" value="ECO:0007669"/>
    <property type="project" value="UniProtKB-KW"/>
</dbReference>
<feature type="domain" description="Nitrite/Sulfite reductase ferredoxin-like" evidence="18">
    <location>
        <begin position="562"/>
        <end position="624"/>
    </location>
</feature>
<evidence type="ECO:0000259" key="19">
    <source>
        <dbReference type="Pfam" id="PF04324"/>
    </source>
</evidence>
<evidence type="ECO:0000256" key="1">
    <source>
        <dbReference type="ARBA" id="ARBA00001974"/>
    </source>
</evidence>
<keyword evidence="6 15" id="KW-0285">Flavoprotein</keyword>
<dbReference type="Pfam" id="PF01077">
    <property type="entry name" value="NIR_SIR"/>
    <property type="match status" value="1"/>
</dbReference>
<keyword evidence="7" id="KW-0001">2Fe-2S</keyword>
<keyword evidence="23" id="KW-1185">Reference proteome</keyword>
<evidence type="ECO:0000256" key="15">
    <source>
        <dbReference type="PIRNR" id="PIRNR037149"/>
    </source>
</evidence>
<keyword evidence="9 15" id="KW-0274">FAD</keyword>
<dbReference type="InterPro" id="IPR045854">
    <property type="entry name" value="NO2/SO3_Rdtase_4Fe4S_sf"/>
</dbReference>
<dbReference type="PANTHER" id="PTHR43809">
    <property type="entry name" value="NITRITE REDUCTASE (NADH) LARGE SUBUNIT"/>
    <property type="match status" value="1"/>
</dbReference>
<evidence type="ECO:0000256" key="13">
    <source>
        <dbReference type="ARBA" id="ARBA00023063"/>
    </source>
</evidence>
<sequence length="837" mass="92701">MKKLIVIGNGMVGYKYCEKLVNSNRSDEFEITVFGEESRPAYDRVHLSEYMSEKSAEQLLLAPTNWYKENNITLHTSSLVSQVDPQNKQITTYKNEIFQYDSLVFATGSSAFIPPINGLEKKGVFVYRTLEDLDAIKSYANQLKKQGRNEAVVLGGGLLGLEAANAAKALGLNTHVVEFAPRLMPRQLDKAGSNLLVSKIQELGIEVLLEKSTKTILGDSSINGLEFSDESQLKSDILIISAGIRPRDELAKAAGITVGERGGIQVDEKMQTSEKDVYAIGEVALYNQSIYGLVAPGYDMAKVAVAQLLQEYETTMDAHIDLSTQLKLIGTEVGSFGNPFISDHSVSVITYENKLKGIYKRINVSKDGHKLYGGILVGDTSDYNTLFQLYNNSMKLPENPEDLILGSRGSNTGSAGNILELPDTAQVCSCESVNKGQICGLVEDGSCNSLSEVIDKTKATTGCEGCKPMVSELVEVTLKSLGKQVKKDICEHFSFNRQELYDLIKINKVTTFEQAIELFGSGSGCETCKPLLASLFSSIYMETANKQVEIQDSNDRFLANIQRNGTYSVVPRVAGGEITPEKLISLGEVAQKFNLYTKITGGQRIDMFGAQLHELPLIWEELIEAGFESGHAYGKSLRTVKSCVGSTWCRFGMHESVSFAIEIENRYRGLRSPHKLKGGVSGCIRECAEARGKDFGLIAVEGGWNLYVCGNGGANPKHAILLAEQLDEQTCIKYLDRFLMYYIRTAAPLMRTAAWLEKLDGGIDYLKKVVIEDSLSLATELEQEMQSLVNRYQCEWKQAIEDPQMIKRFKHFVNSDQSDDNLSFVPLRDQKMPRAWR</sequence>
<dbReference type="NCBIfam" id="NF011565">
    <property type="entry name" value="PRK14989.1"/>
    <property type="match status" value="1"/>
</dbReference>
<dbReference type="InterPro" id="IPR052034">
    <property type="entry name" value="NasD-like"/>
</dbReference>
<evidence type="ECO:0000259" key="17">
    <source>
        <dbReference type="Pfam" id="PF01077"/>
    </source>
</evidence>
<dbReference type="PRINTS" id="PR00368">
    <property type="entry name" value="FADPNR"/>
</dbReference>
<dbReference type="SUPFAM" id="SSF51905">
    <property type="entry name" value="FAD/NAD(P)-binding domain"/>
    <property type="match status" value="2"/>
</dbReference>
<dbReference type="Gene3D" id="1.10.10.1100">
    <property type="entry name" value="BFD-like [2Fe-2S]-binding domain"/>
    <property type="match status" value="1"/>
</dbReference>
<dbReference type="Pfam" id="PF18267">
    <property type="entry name" value="Rubredoxin_C"/>
    <property type="match status" value="1"/>
</dbReference>
<comment type="cofactor">
    <cofactor evidence="16">
        <name>siroheme</name>
        <dbReference type="ChEBI" id="CHEBI:60052"/>
    </cofactor>
    <text evidence="16">Binds 1 siroheme per subunit.</text>
</comment>
<dbReference type="AlphaFoldDB" id="K2P3U0"/>
<dbReference type="EMBL" id="AMSG01000005">
    <property type="protein sequence ID" value="EKF55708.1"/>
    <property type="molecule type" value="Genomic_DNA"/>
</dbReference>
<dbReference type="UniPathway" id="UPA00653"/>
<keyword evidence="11 16" id="KW-0408">Iron</keyword>
<dbReference type="Proteomes" id="UP000007364">
    <property type="component" value="Unassembled WGS sequence"/>
</dbReference>
<dbReference type="InterPro" id="IPR017121">
    <property type="entry name" value="Nitrite_Rdtase_lsu"/>
</dbReference>
<dbReference type="Pfam" id="PF07992">
    <property type="entry name" value="Pyr_redox_2"/>
    <property type="match status" value="1"/>
</dbReference>
<dbReference type="Pfam" id="PF03460">
    <property type="entry name" value="NIR_SIR_ferr"/>
    <property type="match status" value="1"/>
</dbReference>
<evidence type="ECO:0000256" key="2">
    <source>
        <dbReference type="ARBA" id="ARBA00005096"/>
    </source>
</evidence>
<evidence type="ECO:0000256" key="7">
    <source>
        <dbReference type="ARBA" id="ARBA00022714"/>
    </source>
</evidence>
<organism evidence="22 23">
    <name type="scientific">Galbibacter marinus</name>
    <dbReference type="NCBI Taxonomy" id="555500"/>
    <lineage>
        <taxon>Bacteria</taxon>
        <taxon>Pseudomonadati</taxon>
        <taxon>Bacteroidota</taxon>
        <taxon>Flavobacteriia</taxon>
        <taxon>Flavobacteriales</taxon>
        <taxon>Flavobacteriaceae</taxon>
        <taxon>Galbibacter</taxon>
    </lineage>
</organism>
<proteinExistence type="inferred from homology"/>
<feature type="domain" description="NADH-rubredoxin oxidoreductase C-terminal" evidence="21">
    <location>
        <begin position="323"/>
        <end position="388"/>
    </location>
</feature>
<dbReference type="FunFam" id="3.50.50.60:FF:000033">
    <property type="entry name" value="Nitrite reductase [NAD(P)H], large subunit"/>
    <property type="match status" value="1"/>
</dbReference>
<feature type="binding site" evidence="16">
    <location>
        <position position="683"/>
    </location>
    <ligand>
        <name>[4Fe-4S] cluster</name>
        <dbReference type="ChEBI" id="CHEBI:49883"/>
    </ligand>
</feature>
<dbReference type="eggNOG" id="COG1251">
    <property type="taxonomic scope" value="Bacteria"/>
</dbReference>
<evidence type="ECO:0000256" key="12">
    <source>
        <dbReference type="ARBA" id="ARBA00023014"/>
    </source>
</evidence>
<keyword evidence="8 16" id="KW-0479">Metal-binding</keyword>
<dbReference type="GO" id="GO:0046872">
    <property type="term" value="F:metal ion binding"/>
    <property type="evidence" value="ECO:0007669"/>
    <property type="project" value="UniProtKB-KW"/>
</dbReference>
<evidence type="ECO:0000313" key="23">
    <source>
        <dbReference type="Proteomes" id="UP000007364"/>
    </source>
</evidence>
<dbReference type="SUPFAM" id="SSF55124">
    <property type="entry name" value="Nitrite/Sulfite reductase N-terminal domain-like"/>
    <property type="match status" value="1"/>
</dbReference>
<dbReference type="InterPro" id="IPR036136">
    <property type="entry name" value="Nit/Sulf_reduc_fer-like_dom_sf"/>
</dbReference>
<evidence type="ECO:0000256" key="11">
    <source>
        <dbReference type="ARBA" id="ARBA00023004"/>
    </source>
</evidence>
<evidence type="ECO:0000256" key="10">
    <source>
        <dbReference type="ARBA" id="ARBA00023002"/>
    </source>
</evidence>
<keyword evidence="10" id="KW-0560">Oxidoreductase</keyword>
<dbReference type="InterPro" id="IPR023753">
    <property type="entry name" value="FAD/NAD-binding_dom"/>
</dbReference>
<evidence type="ECO:0000256" key="4">
    <source>
        <dbReference type="ARBA" id="ARBA00022485"/>
    </source>
</evidence>
<evidence type="ECO:0000256" key="16">
    <source>
        <dbReference type="PIRSR" id="PIRSR037149-1"/>
    </source>
</evidence>
<comment type="similarity">
    <text evidence="3">Belongs to the nitrite and sulfite reductase 4Fe-4S domain family.</text>
</comment>
<evidence type="ECO:0000256" key="8">
    <source>
        <dbReference type="ARBA" id="ARBA00022723"/>
    </source>
</evidence>
<comment type="pathway">
    <text evidence="2">Nitrogen metabolism; nitrate reduction (assimilation).</text>
</comment>
<dbReference type="InterPro" id="IPR041854">
    <property type="entry name" value="BFD-like_2Fe2S-bd_dom_sf"/>
</dbReference>
<dbReference type="PRINTS" id="PR00397">
    <property type="entry name" value="SIROHAEM"/>
</dbReference>
<name>K2P3U0_9FLAO</name>
<dbReference type="InterPro" id="IPR006067">
    <property type="entry name" value="NO2/SO3_Rdtase_4Fe4S_dom"/>
</dbReference>
<feature type="domain" description="Nitrite/sulphite reductase 4Fe-4S" evidence="17">
    <location>
        <begin position="634"/>
        <end position="772"/>
    </location>
</feature>
<dbReference type="PIRSF" id="PIRSF037149">
    <property type="entry name" value="NirB"/>
    <property type="match status" value="1"/>
</dbReference>
<dbReference type="InterPro" id="IPR006066">
    <property type="entry name" value="NO2/SO3_Rdtase_FeS/sirohaem_BS"/>
</dbReference>
<comment type="cofactor">
    <cofactor evidence="1 15">
        <name>FAD</name>
        <dbReference type="ChEBI" id="CHEBI:57692"/>
    </cofactor>
</comment>
<reference evidence="22 23" key="1">
    <citation type="journal article" date="2012" name="J. Bacteriol.">
        <title>Genome Sequence of Galbibacter marinum Type Strain ck-I2-15.</title>
        <authorList>
            <person name="Lai Q."/>
            <person name="Li C."/>
            <person name="Shao Z."/>
        </authorList>
    </citation>
    <scope>NUCLEOTIDE SEQUENCE [LARGE SCALE GENOMIC DNA]</scope>
    <source>
        <strain evidence="23">ck-I2-15</strain>
    </source>
</reference>
<dbReference type="PROSITE" id="PS00365">
    <property type="entry name" value="NIR_SIR"/>
    <property type="match status" value="1"/>
</dbReference>
<evidence type="ECO:0000259" key="18">
    <source>
        <dbReference type="Pfam" id="PF03460"/>
    </source>
</evidence>
<dbReference type="GO" id="GO:0020037">
    <property type="term" value="F:heme binding"/>
    <property type="evidence" value="ECO:0007669"/>
    <property type="project" value="InterPro"/>
</dbReference>
<dbReference type="InterPro" id="IPR041575">
    <property type="entry name" value="Rubredoxin_C"/>
</dbReference>
<feature type="binding site" evidence="16">
    <location>
        <position position="643"/>
    </location>
    <ligand>
        <name>[4Fe-4S] cluster</name>
        <dbReference type="ChEBI" id="CHEBI:49883"/>
    </ligand>
</feature>
<evidence type="ECO:0000256" key="3">
    <source>
        <dbReference type="ARBA" id="ARBA00010429"/>
    </source>
</evidence>
<keyword evidence="13 15" id="KW-0534">Nitrate assimilation</keyword>
<dbReference type="InterPro" id="IPR016156">
    <property type="entry name" value="FAD/NAD-linked_Rdtase_dimer_sf"/>
</dbReference>
<evidence type="ECO:0000256" key="14">
    <source>
        <dbReference type="ARBA" id="ARBA00034078"/>
    </source>
</evidence>
<keyword evidence="5 16" id="KW-0349">Heme</keyword>
<evidence type="ECO:0000259" key="20">
    <source>
        <dbReference type="Pfam" id="PF07992"/>
    </source>
</evidence>
<gene>
    <name evidence="22" type="ORF">I215_05722</name>
</gene>
<accession>K2P3U0</accession>
<protein>
    <submittedName>
        <fullName evidence="22">Nitrite reductase (NAD(P)H) large subunit</fullName>
    </submittedName>
</protein>
<dbReference type="SUPFAM" id="SSF56014">
    <property type="entry name" value="Nitrite and sulphite reductase 4Fe-4S domain-like"/>
    <property type="match status" value="1"/>
</dbReference>
<dbReference type="CDD" id="cd19944">
    <property type="entry name" value="NirB_Fer2_BFD-like_2"/>
    <property type="match status" value="1"/>
</dbReference>
<feature type="binding site" description="axial binding residue" evidence="16">
    <location>
        <position position="687"/>
    </location>
    <ligand>
        <name>siroheme</name>
        <dbReference type="ChEBI" id="CHEBI:60052"/>
    </ligand>
    <ligandPart>
        <name>Fe</name>
        <dbReference type="ChEBI" id="CHEBI:18248"/>
    </ligandPart>
</feature>
<comment type="caution">
    <text evidence="22">The sequence shown here is derived from an EMBL/GenBank/DDBJ whole genome shotgun (WGS) entry which is preliminary data.</text>
</comment>
<comment type="cofactor">
    <cofactor evidence="14">
        <name>[2Fe-2S] cluster</name>
        <dbReference type="ChEBI" id="CHEBI:190135"/>
    </cofactor>
</comment>
<evidence type="ECO:0000259" key="21">
    <source>
        <dbReference type="Pfam" id="PF18267"/>
    </source>
</evidence>
<dbReference type="Pfam" id="PF04324">
    <property type="entry name" value="Fer2_BFD"/>
    <property type="match status" value="1"/>
</dbReference>
<feature type="binding site" evidence="16">
    <location>
        <position position="649"/>
    </location>
    <ligand>
        <name>[4Fe-4S] cluster</name>
        <dbReference type="ChEBI" id="CHEBI:49883"/>
    </ligand>
</feature>
<dbReference type="STRING" id="555500.I215_05722"/>
<dbReference type="NCBIfam" id="TIGR02374">
    <property type="entry name" value="nitri_red_nirB"/>
    <property type="match status" value="1"/>
</dbReference>
<dbReference type="PRINTS" id="PR00411">
    <property type="entry name" value="PNDRDTASEI"/>
</dbReference>
<dbReference type="InterPro" id="IPR007419">
    <property type="entry name" value="BFD-like_2Fe2S-bd_dom"/>
</dbReference>
<dbReference type="InterPro" id="IPR005117">
    <property type="entry name" value="NiRdtase/SiRdtase_haem-b_fer"/>
</dbReference>
<dbReference type="OrthoDB" id="9792592at2"/>
<evidence type="ECO:0000256" key="6">
    <source>
        <dbReference type="ARBA" id="ARBA00022630"/>
    </source>
</evidence>
<dbReference type="Gene3D" id="3.30.413.10">
    <property type="entry name" value="Sulfite Reductase Hemoprotein, domain 1"/>
    <property type="match status" value="1"/>
</dbReference>
<feature type="binding site" evidence="16">
    <location>
        <position position="687"/>
    </location>
    <ligand>
        <name>[4Fe-4S] cluster</name>
        <dbReference type="ChEBI" id="CHEBI:49883"/>
    </ligand>
</feature>
<dbReference type="FunFam" id="3.30.413.10:FF:000007">
    <property type="entry name" value="Nitrite reductase [NAD(P)H] large subunit"/>
    <property type="match status" value="1"/>
</dbReference>
<feature type="domain" description="FAD/NAD(P)-binding" evidence="20">
    <location>
        <begin position="3"/>
        <end position="306"/>
    </location>
</feature>
<keyword evidence="4 16" id="KW-0004">4Fe-4S</keyword>
<evidence type="ECO:0000256" key="5">
    <source>
        <dbReference type="ARBA" id="ARBA00022617"/>
    </source>
</evidence>
<evidence type="ECO:0000313" key="22">
    <source>
        <dbReference type="EMBL" id="EKF55708.1"/>
    </source>
</evidence>
<dbReference type="GO" id="GO:0098809">
    <property type="term" value="F:nitrite reductase activity"/>
    <property type="evidence" value="ECO:0007669"/>
    <property type="project" value="InterPro"/>
</dbReference>